<keyword evidence="2" id="KW-1133">Transmembrane helix</keyword>
<keyword evidence="4" id="KW-1185">Reference proteome</keyword>
<dbReference type="Proteomes" id="UP000604046">
    <property type="component" value="Unassembled WGS sequence"/>
</dbReference>
<accession>A0A812N3P1</accession>
<feature type="transmembrane region" description="Helical" evidence="2">
    <location>
        <begin position="48"/>
        <end position="66"/>
    </location>
</feature>
<keyword evidence="2" id="KW-0812">Transmembrane</keyword>
<evidence type="ECO:0000313" key="4">
    <source>
        <dbReference type="Proteomes" id="UP000604046"/>
    </source>
</evidence>
<organism evidence="3 4">
    <name type="scientific">Symbiodinium natans</name>
    <dbReference type="NCBI Taxonomy" id="878477"/>
    <lineage>
        <taxon>Eukaryota</taxon>
        <taxon>Sar</taxon>
        <taxon>Alveolata</taxon>
        <taxon>Dinophyceae</taxon>
        <taxon>Suessiales</taxon>
        <taxon>Symbiodiniaceae</taxon>
        <taxon>Symbiodinium</taxon>
    </lineage>
</organism>
<feature type="region of interest" description="Disordered" evidence="1">
    <location>
        <begin position="124"/>
        <end position="166"/>
    </location>
</feature>
<feature type="compositionally biased region" description="Low complexity" evidence="1">
    <location>
        <begin position="130"/>
        <end position="139"/>
    </location>
</feature>
<protein>
    <submittedName>
        <fullName evidence="3">Uncharacterized protein</fullName>
    </submittedName>
</protein>
<proteinExistence type="predicted"/>
<dbReference type="AlphaFoldDB" id="A0A812N3P1"/>
<evidence type="ECO:0000256" key="2">
    <source>
        <dbReference type="SAM" id="Phobius"/>
    </source>
</evidence>
<gene>
    <name evidence="3" type="ORF">SNAT2548_LOCUS15185</name>
</gene>
<keyword evidence="2" id="KW-0472">Membrane</keyword>
<reference evidence="3" key="1">
    <citation type="submission" date="2021-02" db="EMBL/GenBank/DDBJ databases">
        <authorList>
            <person name="Dougan E. K."/>
            <person name="Rhodes N."/>
            <person name="Thang M."/>
            <person name="Chan C."/>
        </authorList>
    </citation>
    <scope>NUCLEOTIDE SEQUENCE</scope>
</reference>
<evidence type="ECO:0000313" key="3">
    <source>
        <dbReference type="EMBL" id="CAE7287331.1"/>
    </source>
</evidence>
<feature type="compositionally biased region" description="Basic and acidic residues" evidence="1">
    <location>
        <begin position="148"/>
        <end position="159"/>
    </location>
</feature>
<name>A0A812N3P1_9DINO</name>
<comment type="caution">
    <text evidence="3">The sequence shown here is derived from an EMBL/GenBank/DDBJ whole genome shotgun (WGS) entry which is preliminary data.</text>
</comment>
<dbReference type="EMBL" id="CAJNDS010001890">
    <property type="protein sequence ID" value="CAE7287331.1"/>
    <property type="molecule type" value="Genomic_DNA"/>
</dbReference>
<sequence>MVLVYAFVGGELALFFWLGTAARGACGPMAAKLAGNFLGKTLKLQAEYGLLFLMIGAVVDGLTTGAQGDHLLRWTMLGFDIGTAAHMLAIWRSPQAMAEQLCQQVAADVSGAVRATLTQHVQARNEQRQAQRAQQQAEQTVQTSGEQPQDKEAETEKDQNAQGEQV</sequence>
<evidence type="ECO:0000256" key="1">
    <source>
        <dbReference type="SAM" id="MobiDB-lite"/>
    </source>
</evidence>